<accession>E1X643</accession>
<protein>
    <submittedName>
        <fullName evidence="1">Uncharacterized protein</fullName>
    </submittedName>
</protein>
<dbReference type="KEGG" id="bmx:BMS_2601"/>
<dbReference type="HOGENOM" id="CLU_1967484_0_0_7"/>
<dbReference type="Proteomes" id="UP000008963">
    <property type="component" value="Chromosome"/>
</dbReference>
<sequence length="127" mass="14512">MYCPKCLNNTLAINSRGVVHLMINGKKMDSGRFLFNFGEMTSAEFLQAFTEKIESFFKWYSNFQNQDPIAVVELYTSDLTCEDGCPIPIEHYVSVIDILIKKDTLLKILSSQAEKFNMTIELNPEAN</sequence>
<evidence type="ECO:0000313" key="1">
    <source>
        <dbReference type="EMBL" id="CBW27387.1"/>
    </source>
</evidence>
<proteinExistence type="predicted"/>
<dbReference type="EMBL" id="FQ312005">
    <property type="protein sequence ID" value="CBW27387.1"/>
    <property type="molecule type" value="Genomic_DNA"/>
</dbReference>
<gene>
    <name evidence="1" type="ordered locus">BMS_2601</name>
</gene>
<keyword evidence="2" id="KW-1185">Reference proteome</keyword>
<dbReference type="AlphaFoldDB" id="E1X643"/>
<dbReference type="RefSeq" id="WP_014245163.1">
    <property type="nucleotide sequence ID" value="NC_016620.1"/>
</dbReference>
<reference evidence="2" key="1">
    <citation type="journal article" date="2013" name="ISME J.">
        <title>A small predatory core genome in the divergent marine Bacteriovorax marinus SJ and the terrestrial Bdellovibrio bacteriovorus.</title>
        <authorList>
            <person name="Crossman L.C."/>
            <person name="Chen H."/>
            <person name="Cerdeno-Tarraga A.M."/>
            <person name="Brooks K."/>
            <person name="Quail M.A."/>
            <person name="Pineiro S.A."/>
            <person name="Hobley L."/>
            <person name="Sockett R.E."/>
            <person name="Bentley S.D."/>
            <person name="Parkhill J."/>
            <person name="Williams H.N."/>
            <person name="Stine O.C."/>
        </authorList>
    </citation>
    <scope>NUCLEOTIDE SEQUENCE [LARGE SCALE GENOMIC DNA]</scope>
    <source>
        <strain evidence="2">ATCC BAA-682 / DSM 15412 / SJ</strain>
    </source>
</reference>
<dbReference type="STRING" id="862908.BMS_2601"/>
<dbReference type="PATRIC" id="fig|862908.3.peg.2484"/>
<organism evidence="1 2">
    <name type="scientific">Halobacteriovorax marinus (strain ATCC BAA-682 / DSM 15412 / SJ)</name>
    <name type="common">Bacteriovorax marinus</name>
    <dbReference type="NCBI Taxonomy" id="862908"/>
    <lineage>
        <taxon>Bacteria</taxon>
        <taxon>Pseudomonadati</taxon>
        <taxon>Bdellovibrionota</taxon>
        <taxon>Bacteriovoracia</taxon>
        <taxon>Bacteriovoracales</taxon>
        <taxon>Halobacteriovoraceae</taxon>
        <taxon>Halobacteriovorax</taxon>
    </lineage>
</organism>
<evidence type="ECO:0000313" key="2">
    <source>
        <dbReference type="Proteomes" id="UP000008963"/>
    </source>
</evidence>
<dbReference type="OrthoDB" id="5294616at2"/>
<name>E1X643_HALMS</name>